<dbReference type="PANTHER" id="PTHR39206:SF1">
    <property type="entry name" value="SLL8004 PROTEIN"/>
    <property type="match status" value="1"/>
</dbReference>
<organism evidence="1 2">
    <name type="scientific">Methanogenium organophilum</name>
    <dbReference type="NCBI Taxonomy" id="2199"/>
    <lineage>
        <taxon>Archaea</taxon>
        <taxon>Methanobacteriati</taxon>
        <taxon>Methanobacteriota</taxon>
        <taxon>Stenosarchaea group</taxon>
        <taxon>Methanomicrobia</taxon>
        <taxon>Methanomicrobiales</taxon>
        <taxon>Methanomicrobiaceae</taxon>
        <taxon>Methanogenium</taxon>
    </lineage>
</organism>
<gene>
    <name evidence="1" type="ORF">OU421_08485</name>
</gene>
<name>A0A9X9S289_METOG</name>
<dbReference type="EMBL" id="CP113361">
    <property type="protein sequence ID" value="WAI00464.1"/>
    <property type="molecule type" value="Genomic_DNA"/>
</dbReference>
<keyword evidence="2" id="KW-1185">Reference proteome</keyword>
<proteinExistence type="predicted"/>
<dbReference type="Proteomes" id="UP001163096">
    <property type="component" value="Chromosome"/>
</dbReference>
<evidence type="ECO:0000313" key="2">
    <source>
        <dbReference type="Proteomes" id="UP001163096"/>
    </source>
</evidence>
<dbReference type="InterPro" id="IPR027417">
    <property type="entry name" value="P-loop_NTPase"/>
</dbReference>
<dbReference type="KEGG" id="mou:OU421_08485"/>
<evidence type="ECO:0000313" key="1">
    <source>
        <dbReference type="EMBL" id="WAI00464.1"/>
    </source>
</evidence>
<accession>A0A9X9S289</accession>
<dbReference type="Gene3D" id="3.40.50.300">
    <property type="entry name" value="P-loop containing nucleotide triphosphate hydrolases"/>
    <property type="match status" value="1"/>
</dbReference>
<dbReference type="PANTHER" id="PTHR39206">
    <property type="entry name" value="SLL8004 PROTEIN"/>
    <property type="match status" value="1"/>
</dbReference>
<dbReference type="GeneID" id="76835133"/>
<reference evidence="1" key="1">
    <citation type="submission" date="2022-11" db="EMBL/GenBank/DDBJ databases">
        <title>Complete genome sequence of Methanogenium organophilum DSM 3596.</title>
        <authorList>
            <person name="Chen S.-C."/>
            <person name="Lai S.-J."/>
            <person name="You Y.-T."/>
        </authorList>
    </citation>
    <scope>NUCLEOTIDE SEQUENCE</scope>
    <source>
        <strain evidence="1">DSM 3596</strain>
    </source>
</reference>
<dbReference type="AlphaFoldDB" id="A0A9X9S289"/>
<protein>
    <submittedName>
        <fullName evidence="1">Uncharacterized protein</fullName>
    </submittedName>
</protein>
<sequence length="129" mass="15173">MMKFAKEEGYRIHLAYITTKDPDINVAHVKSRHRDGGHDVPEEKIRDRYERSVSFLPEMILMADEVSIYDNSSEYTDPKLVFQKTMRNEENAESEMIVWLVDDEGVVEWVGKYVAYPLHEMGMHVQCYI</sequence>
<dbReference type="RefSeq" id="WP_268185663.1">
    <property type="nucleotide sequence ID" value="NZ_CP113361.1"/>
</dbReference>